<sequence length="108" mass="12168">MEMTLEAIIAIVALIVGSPPTCFIIWRSCIRRRERSTQAIIPLYRPHTITNTGSPHYGQSFASYSIWKSRTMSAFEMEMNRPSGDEHASWNGWSIGSSTSYHLGGHHV</sequence>
<name>A0A1G4BLW0_9PEZI</name>
<evidence type="ECO:0000313" key="3">
    <source>
        <dbReference type="Proteomes" id="UP000176998"/>
    </source>
</evidence>
<protein>
    <submittedName>
        <fullName evidence="2">Uncharacterized protein</fullName>
    </submittedName>
</protein>
<evidence type="ECO:0000256" key="1">
    <source>
        <dbReference type="SAM" id="Phobius"/>
    </source>
</evidence>
<evidence type="ECO:0000313" key="2">
    <source>
        <dbReference type="EMBL" id="OHF02421.1"/>
    </source>
</evidence>
<keyword evidence="1" id="KW-0472">Membrane</keyword>
<feature type="transmembrane region" description="Helical" evidence="1">
    <location>
        <begin position="6"/>
        <end position="26"/>
    </location>
</feature>
<gene>
    <name evidence="2" type="ORF">CORC01_02414</name>
</gene>
<dbReference type="RefSeq" id="XP_022479562.1">
    <property type="nucleotide sequence ID" value="XM_022614064.1"/>
</dbReference>
<keyword evidence="3" id="KW-1185">Reference proteome</keyword>
<dbReference type="EMBL" id="MJBS01000013">
    <property type="protein sequence ID" value="OHF02421.1"/>
    <property type="molecule type" value="Genomic_DNA"/>
</dbReference>
<accession>A0A1G4BLW0</accession>
<dbReference type="OrthoDB" id="4851386at2759"/>
<keyword evidence="1" id="KW-0812">Transmembrane</keyword>
<proteinExistence type="predicted"/>
<dbReference type="Proteomes" id="UP000176998">
    <property type="component" value="Unassembled WGS sequence"/>
</dbReference>
<comment type="caution">
    <text evidence="2">The sequence shown here is derived from an EMBL/GenBank/DDBJ whole genome shotgun (WGS) entry which is preliminary data.</text>
</comment>
<keyword evidence="1" id="KW-1133">Transmembrane helix</keyword>
<dbReference type="GeneID" id="34555574"/>
<reference evidence="2 3" key="1">
    <citation type="submission" date="2016-09" db="EMBL/GenBank/DDBJ databases">
        <authorList>
            <person name="Capua I."/>
            <person name="De Benedictis P."/>
            <person name="Joannis T."/>
            <person name="Lombin L.H."/>
            <person name="Cattoli G."/>
        </authorList>
    </citation>
    <scope>NUCLEOTIDE SEQUENCE [LARGE SCALE GENOMIC DNA]</scope>
    <source>
        <strain evidence="2 3">IMI 309357</strain>
    </source>
</reference>
<organism evidence="2 3">
    <name type="scientific">Colletotrichum orchidophilum</name>
    <dbReference type="NCBI Taxonomy" id="1209926"/>
    <lineage>
        <taxon>Eukaryota</taxon>
        <taxon>Fungi</taxon>
        <taxon>Dikarya</taxon>
        <taxon>Ascomycota</taxon>
        <taxon>Pezizomycotina</taxon>
        <taxon>Sordariomycetes</taxon>
        <taxon>Hypocreomycetidae</taxon>
        <taxon>Glomerellales</taxon>
        <taxon>Glomerellaceae</taxon>
        <taxon>Colletotrichum</taxon>
    </lineage>
</organism>
<dbReference type="AlphaFoldDB" id="A0A1G4BLW0"/>